<sequence>MADSAVKISMFKEHAFSTAKPDVDVWDGESWRTASPHGNGTVCQIEVYGIFIVAVTSPSPTAARNRACAFAVTILTERKEMVELLQQVRLRMGGGGDRKYNGEEEEEE</sequence>
<accession>A0A7S1FQX7</accession>
<dbReference type="EMBL" id="HBFR01011903">
    <property type="protein sequence ID" value="CAD8881398.1"/>
    <property type="molecule type" value="Transcribed_RNA"/>
</dbReference>
<organism evidence="1">
    <name type="scientific">Corethron hystrix</name>
    <dbReference type="NCBI Taxonomy" id="216773"/>
    <lineage>
        <taxon>Eukaryota</taxon>
        <taxon>Sar</taxon>
        <taxon>Stramenopiles</taxon>
        <taxon>Ochrophyta</taxon>
        <taxon>Bacillariophyta</taxon>
        <taxon>Coscinodiscophyceae</taxon>
        <taxon>Corethrophycidae</taxon>
        <taxon>Corethrales</taxon>
        <taxon>Corethraceae</taxon>
        <taxon>Corethron</taxon>
    </lineage>
</organism>
<gene>
    <name evidence="1" type="ORF">CHYS00102_LOCUS8585</name>
</gene>
<protein>
    <submittedName>
        <fullName evidence="1">Uncharacterized protein</fullName>
    </submittedName>
</protein>
<dbReference type="AlphaFoldDB" id="A0A7S1FQX7"/>
<name>A0A7S1FQX7_9STRA</name>
<reference evidence="1" key="1">
    <citation type="submission" date="2021-01" db="EMBL/GenBank/DDBJ databases">
        <authorList>
            <person name="Corre E."/>
            <person name="Pelletier E."/>
            <person name="Niang G."/>
            <person name="Scheremetjew M."/>
            <person name="Finn R."/>
            <person name="Kale V."/>
            <person name="Holt S."/>
            <person name="Cochrane G."/>
            <person name="Meng A."/>
            <person name="Brown T."/>
            <person name="Cohen L."/>
        </authorList>
    </citation>
    <scope>NUCLEOTIDE SEQUENCE</scope>
    <source>
        <strain evidence="1">308</strain>
    </source>
</reference>
<evidence type="ECO:0000313" key="1">
    <source>
        <dbReference type="EMBL" id="CAD8881398.1"/>
    </source>
</evidence>
<proteinExistence type="predicted"/>